<keyword evidence="2" id="KW-0560">Oxidoreductase</keyword>
<name>A0ABY3VKM5_9MYCO</name>
<evidence type="ECO:0000256" key="2">
    <source>
        <dbReference type="ARBA" id="ARBA00023002"/>
    </source>
</evidence>
<evidence type="ECO:0000256" key="1">
    <source>
        <dbReference type="ARBA" id="ARBA00008710"/>
    </source>
</evidence>
<dbReference type="InterPro" id="IPR004378">
    <property type="entry name" value="F420H2_quin_Rdtase"/>
</dbReference>
<evidence type="ECO:0000313" key="4">
    <source>
        <dbReference type="EMBL" id="UMB69956.1"/>
    </source>
</evidence>
<accession>A0ABY3VKM5</accession>
<organism evidence="4 5">
    <name type="scientific">Mycobacterium paraterrae</name>
    <dbReference type="NCBI Taxonomy" id="577492"/>
    <lineage>
        <taxon>Bacteria</taxon>
        <taxon>Bacillati</taxon>
        <taxon>Actinomycetota</taxon>
        <taxon>Actinomycetes</taxon>
        <taxon>Mycobacteriales</taxon>
        <taxon>Mycobacteriaceae</taxon>
        <taxon>Mycobacterium</taxon>
    </lineage>
</organism>
<evidence type="ECO:0000256" key="3">
    <source>
        <dbReference type="ARBA" id="ARBA00049106"/>
    </source>
</evidence>
<dbReference type="Gene3D" id="2.30.110.10">
    <property type="entry name" value="Electron Transport, Fmn-binding Protein, Chain A"/>
    <property type="match status" value="1"/>
</dbReference>
<dbReference type="PANTHER" id="PTHR39428:SF1">
    <property type="entry name" value="F420H(2)-DEPENDENT QUINONE REDUCTASE RV1261C"/>
    <property type="match status" value="1"/>
</dbReference>
<proteinExistence type="inferred from homology"/>
<dbReference type="EMBL" id="CP092488">
    <property type="protein sequence ID" value="UMB69956.1"/>
    <property type="molecule type" value="Genomic_DNA"/>
</dbReference>
<dbReference type="Proteomes" id="UP001055336">
    <property type="component" value="Chromosome"/>
</dbReference>
<dbReference type="InterPro" id="IPR012349">
    <property type="entry name" value="Split_barrel_FMN-bd"/>
</dbReference>
<comment type="similarity">
    <text evidence="1">Belongs to the F420H(2)-dependent quinone reductase family.</text>
</comment>
<gene>
    <name evidence="4" type="ORF">MKK62_00905</name>
</gene>
<dbReference type="PANTHER" id="PTHR39428">
    <property type="entry name" value="F420H(2)-DEPENDENT QUINONE REDUCTASE RV1261C"/>
    <property type="match status" value="1"/>
</dbReference>
<dbReference type="SUPFAM" id="SSF50475">
    <property type="entry name" value="FMN-binding split barrel"/>
    <property type="match status" value="1"/>
</dbReference>
<comment type="catalytic activity">
    <reaction evidence="3">
        <text>oxidized coenzyme F420-(gamma-L-Glu)(n) + a quinol + H(+) = reduced coenzyme F420-(gamma-L-Glu)(n) + a quinone</text>
        <dbReference type="Rhea" id="RHEA:39663"/>
        <dbReference type="Rhea" id="RHEA-COMP:12939"/>
        <dbReference type="Rhea" id="RHEA-COMP:14378"/>
        <dbReference type="ChEBI" id="CHEBI:15378"/>
        <dbReference type="ChEBI" id="CHEBI:24646"/>
        <dbReference type="ChEBI" id="CHEBI:132124"/>
        <dbReference type="ChEBI" id="CHEBI:133980"/>
        <dbReference type="ChEBI" id="CHEBI:139511"/>
    </reaction>
</comment>
<protein>
    <submittedName>
        <fullName evidence="4">Nitroreductase family deazaflavin-dependent oxidoreductase</fullName>
    </submittedName>
</protein>
<reference evidence="4" key="1">
    <citation type="submission" date="2022-08" db="EMBL/GenBank/DDBJ databases">
        <title>Whole genome sequencing of non-tuberculosis mycobacteria type-strains.</title>
        <authorList>
            <person name="Igarashi Y."/>
            <person name="Osugi A."/>
            <person name="Mitarai S."/>
        </authorList>
    </citation>
    <scope>NUCLEOTIDE SEQUENCE</scope>
    <source>
        <strain evidence="4">DSM 45127</strain>
    </source>
</reference>
<sequence>MASDDFNERNIAEFRANHGRVGGNFEGAPLLILHTVGAKSGEPRTNIMMYQADGDRYLVFASYAGADKNPAWYWNLKANPDTRIEVGDDIIDVHATELEGDERDQKYALQAERYPGFADYEAKTSRVIPVVALTPTGPPQPRD</sequence>
<dbReference type="NCBIfam" id="TIGR00026">
    <property type="entry name" value="hi_GC_TIGR00026"/>
    <property type="match status" value="1"/>
</dbReference>
<dbReference type="RefSeq" id="WP_240261686.1">
    <property type="nucleotide sequence ID" value="NZ_CP092488.2"/>
</dbReference>
<keyword evidence="5" id="KW-1185">Reference proteome</keyword>
<dbReference type="Pfam" id="PF04075">
    <property type="entry name" value="F420H2_quin_red"/>
    <property type="match status" value="1"/>
</dbReference>
<evidence type="ECO:0000313" key="5">
    <source>
        <dbReference type="Proteomes" id="UP001055336"/>
    </source>
</evidence>